<evidence type="ECO:0000256" key="1">
    <source>
        <dbReference type="SAM" id="MobiDB-lite"/>
    </source>
</evidence>
<evidence type="ECO:0000313" key="2">
    <source>
        <dbReference type="EMBL" id="KAK1527286.1"/>
    </source>
</evidence>
<dbReference type="AlphaFoldDB" id="A0AAI9YXX6"/>
<reference evidence="2 3" key="1">
    <citation type="submission" date="2016-10" db="EMBL/GenBank/DDBJ databases">
        <title>The genome sequence of Colletotrichum fioriniae PJ7.</title>
        <authorList>
            <person name="Baroncelli R."/>
        </authorList>
    </citation>
    <scope>NUCLEOTIDE SEQUENCE [LARGE SCALE GENOMIC DNA]</scope>
    <source>
        <strain evidence="2 3">IMI 309622</strain>
    </source>
</reference>
<organism evidence="2 3">
    <name type="scientific">Colletotrichum costaricense</name>
    <dbReference type="NCBI Taxonomy" id="1209916"/>
    <lineage>
        <taxon>Eukaryota</taxon>
        <taxon>Fungi</taxon>
        <taxon>Dikarya</taxon>
        <taxon>Ascomycota</taxon>
        <taxon>Pezizomycotina</taxon>
        <taxon>Sordariomycetes</taxon>
        <taxon>Hypocreomycetidae</taxon>
        <taxon>Glomerellales</taxon>
        <taxon>Glomerellaceae</taxon>
        <taxon>Colletotrichum</taxon>
        <taxon>Colletotrichum acutatum species complex</taxon>
    </lineage>
</organism>
<feature type="region of interest" description="Disordered" evidence="1">
    <location>
        <begin position="1"/>
        <end position="39"/>
    </location>
</feature>
<dbReference type="EMBL" id="MOOE01000007">
    <property type="protein sequence ID" value="KAK1527286.1"/>
    <property type="molecule type" value="Genomic_DNA"/>
</dbReference>
<proteinExistence type="predicted"/>
<feature type="region of interest" description="Disordered" evidence="1">
    <location>
        <begin position="72"/>
        <end position="95"/>
    </location>
</feature>
<feature type="compositionally biased region" description="Acidic residues" evidence="1">
    <location>
        <begin position="83"/>
        <end position="95"/>
    </location>
</feature>
<dbReference type="Proteomes" id="UP001240678">
    <property type="component" value="Unassembled WGS sequence"/>
</dbReference>
<keyword evidence="3" id="KW-1185">Reference proteome</keyword>
<sequence>MADGRRGSAGRARGGVNGNDEAKGSRAHGNANARMGKTKRRMDAELEIGLWQCGQMKMRSDWHWQVLEFSVLEDGDDGRRTQDDEDGDEGSGDMM</sequence>
<dbReference type="GeneID" id="85339259"/>
<comment type="caution">
    <text evidence="2">The sequence shown here is derived from an EMBL/GenBank/DDBJ whole genome shotgun (WGS) entry which is preliminary data.</text>
</comment>
<evidence type="ECO:0000313" key="3">
    <source>
        <dbReference type="Proteomes" id="UP001240678"/>
    </source>
</evidence>
<dbReference type="RefSeq" id="XP_060313604.1">
    <property type="nucleotide sequence ID" value="XM_060455712.1"/>
</dbReference>
<gene>
    <name evidence="2" type="ORF">CCOS01_07548</name>
</gene>
<accession>A0AAI9YXX6</accession>
<name>A0AAI9YXX6_9PEZI</name>
<protein>
    <submittedName>
        <fullName evidence="2">Uncharacterized protein</fullName>
    </submittedName>
</protein>